<dbReference type="RefSeq" id="WP_250927043.1">
    <property type="nucleotide sequence ID" value="NZ_JAMQBK010000008.1"/>
</dbReference>
<reference evidence="1 2" key="1">
    <citation type="journal article" date="2022" name="Syst. Appl. Microbiol.">
        <title>Rhodopirellula aestuarii sp. nov., a novel member of the genus Rhodopirellula isolated from brackish sediments collected in the Tagus River estuary, Portugal.</title>
        <authorList>
            <person name="Vitorino I.R."/>
            <person name="Klimek D."/>
            <person name="Calusinska M."/>
            <person name="Lobo-da-Cunha A."/>
            <person name="Vasconcelos V."/>
            <person name="Lage O.M."/>
        </authorList>
    </citation>
    <scope>NUCLEOTIDE SEQUENCE [LARGE SCALE GENOMIC DNA]</scope>
    <source>
        <strain evidence="1 2">ICT_H3.1</strain>
    </source>
</reference>
<accession>A0ABT0TXQ8</accession>
<keyword evidence="2" id="KW-1185">Reference proteome</keyword>
<comment type="caution">
    <text evidence="1">The sequence shown here is derived from an EMBL/GenBank/DDBJ whole genome shotgun (WGS) entry which is preliminary data.</text>
</comment>
<proteinExistence type="predicted"/>
<gene>
    <name evidence="1" type="ORF">NB063_01925</name>
</gene>
<evidence type="ECO:0000313" key="1">
    <source>
        <dbReference type="EMBL" id="MCM2369372.1"/>
    </source>
</evidence>
<name>A0ABT0TXQ8_9BACT</name>
<organism evidence="1 2">
    <name type="scientific">Aporhodopirellula aestuarii</name>
    <dbReference type="NCBI Taxonomy" id="2950107"/>
    <lineage>
        <taxon>Bacteria</taxon>
        <taxon>Pseudomonadati</taxon>
        <taxon>Planctomycetota</taxon>
        <taxon>Planctomycetia</taxon>
        <taxon>Pirellulales</taxon>
        <taxon>Pirellulaceae</taxon>
        <taxon>Aporhodopirellula</taxon>
    </lineage>
</organism>
<evidence type="ECO:0000313" key="2">
    <source>
        <dbReference type="Proteomes" id="UP001202961"/>
    </source>
</evidence>
<dbReference type="Proteomes" id="UP001202961">
    <property type="component" value="Unassembled WGS sequence"/>
</dbReference>
<sequence length="107" mass="11993">MIRFAVGKPKSTSGHAVPHYETSVVACEDHETWGGICFDGPVLTVYSAIDHWVVEHLVVHDGGSHDPLRNPGSFRETFADLTVAVDFVLRFYFRDQVTFNRLTKALC</sequence>
<protein>
    <submittedName>
        <fullName evidence="1">Uncharacterized protein</fullName>
    </submittedName>
</protein>
<dbReference type="EMBL" id="JAMQBK010000008">
    <property type="protein sequence ID" value="MCM2369372.1"/>
    <property type="molecule type" value="Genomic_DNA"/>
</dbReference>